<keyword evidence="1" id="KW-0812">Transmembrane</keyword>
<comment type="caution">
    <text evidence="2">The sequence shown here is derived from an EMBL/GenBank/DDBJ whole genome shotgun (WGS) entry which is preliminary data.</text>
</comment>
<proteinExistence type="predicted"/>
<sequence length="66" mass="7795">MSSTLQYKISSSRSPSFSRFYFFPPQLNFLALSLFPFLPDSYLYLSKFCVASQLSRLRQNFFCPYL</sequence>
<name>A0A5B7GLS6_PORTR</name>
<gene>
    <name evidence="2" type="ORF">E2C01_051950</name>
</gene>
<keyword evidence="1" id="KW-1133">Transmembrane helix</keyword>
<dbReference type="AlphaFoldDB" id="A0A5B7GLS6"/>
<organism evidence="2 3">
    <name type="scientific">Portunus trituberculatus</name>
    <name type="common">Swimming crab</name>
    <name type="synonym">Neptunus trituberculatus</name>
    <dbReference type="NCBI Taxonomy" id="210409"/>
    <lineage>
        <taxon>Eukaryota</taxon>
        <taxon>Metazoa</taxon>
        <taxon>Ecdysozoa</taxon>
        <taxon>Arthropoda</taxon>
        <taxon>Crustacea</taxon>
        <taxon>Multicrustacea</taxon>
        <taxon>Malacostraca</taxon>
        <taxon>Eumalacostraca</taxon>
        <taxon>Eucarida</taxon>
        <taxon>Decapoda</taxon>
        <taxon>Pleocyemata</taxon>
        <taxon>Brachyura</taxon>
        <taxon>Eubrachyura</taxon>
        <taxon>Portunoidea</taxon>
        <taxon>Portunidae</taxon>
        <taxon>Portuninae</taxon>
        <taxon>Portunus</taxon>
    </lineage>
</organism>
<dbReference type="EMBL" id="VSRR010015228">
    <property type="protein sequence ID" value="MPC57958.1"/>
    <property type="molecule type" value="Genomic_DNA"/>
</dbReference>
<evidence type="ECO:0000313" key="2">
    <source>
        <dbReference type="EMBL" id="MPC57958.1"/>
    </source>
</evidence>
<keyword evidence="1" id="KW-0472">Membrane</keyword>
<evidence type="ECO:0000313" key="3">
    <source>
        <dbReference type="Proteomes" id="UP000324222"/>
    </source>
</evidence>
<reference evidence="2 3" key="1">
    <citation type="submission" date="2019-05" db="EMBL/GenBank/DDBJ databases">
        <title>Another draft genome of Portunus trituberculatus and its Hox gene families provides insights of decapod evolution.</title>
        <authorList>
            <person name="Jeong J.-H."/>
            <person name="Song I."/>
            <person name="Kim S."/>
            <person name="Choi T."/>
            <person name="Kim D."/>
            <person name="Ryu S."/>
            <person name="Kim W."/>
        </authorList>
    </citation>
    <scope>NUCLEOTIDE SEQUENCE [LARGE SCALE GENOMIC DNA]</scope>
    <source>
        <tissue evidence="2">Muscle</tissue>
    </source>
</reference>
<dbReference type="Proteomes" id="UP000324222">
    <property type="component" value="Unassembled WGS sequence"/>
</dbReference>
<feature type="transmembrane region" description="Helical" evidence="1">
    <location>
        <begin position="20"/>
        <end position="38"/>
    </location>
</feature>
<accession>A0A5B7GLS6</accession>
<evidence type="ECO:0000256" key="1">
    <source>
        <dbReference type="SAM" id="Phobius"/>
    </source>
</evidence>
<keyword evidence="3" id="KW-1185">Reference proteome</keyword>
<protein>
    <submittedName>
        <fullName evidence="2">Uncharacterized protein</fullName>
    </submittedName>
</protein>